<dbReference type="AlphaFoldDB" id="A0AAW0H8Q6"/>
<comment type="caution">
    <text evidence="2">The sequence shown here is derived from an EMBL/GenBank/DDBJ whole genome shotgun (WGS) entry which is preliminary data.</text>
</comment>
<feature type="compositionally biased region" description="Low complexity" evidence="1">
    <location>
        <begin position="81"/>
        <end position="94"/>
    </location>
</feature>
<evidence type="ECO:0000313" key="3">
    <source>
        <dbReference type="Proteomes" id="UP001488838"/>
    </source>
</evidence>
<organism evidence="2 3">
    <name type="scientific">Myodes glareolus</name>
    <name type="common">Bank vole</name>
    <name type="synonym">Clethrionomys glareolus</name>
    <dbReference type="NCBI Taxonomy" id="447135"/>
    <lineage>
        <taxon>Eukaryota</taxon>
        <taxon>Metazoa</taxon>
        <taxon>Chordata</taxon>
        <taxon>Craniata</taxon>
        <taxon>Vertebrata</taxon>
        <taxon>Euteleostomi</taxon>
        <taxon>Mammalia</taxon>
        <taxon>Eutheria</taxon>
        <taxon>Euarchontoglires</taxon>
        <taxon>Glires</taxon>
        <taxon>Rodentia</taxon>
        <taxon>Myomorpha</taxon>
        <taxon>Muroidea</taxon>
        <taxon>Cricetidae</taxon>
        <taxon>Arvicolinae</taxon>
        <taxon>Myodes</taxon>
    </lineage>
</organism>
<evidence type="ECO:0000313" key="2">
    <source>
        <dbReference type="EMBL" id="KAK7798877.1"/>
    </source>
</evidence>
<dbReference type="EMBL" id="JBBHLL010000653">
    <property type="protein sequence ID" value="KAK7798877.1"/>
    <property type="molecule type" value="Genomic_DNA"/>
</dbReference>
<feature type="compositionally biased region" description="Gly residues" evidence="1">
    <location>
        <begin position="42"/>
        <end position="54"/>
    </location>
</feature>
<gene>
    <name evidence="2" type="ORF">U0070_014254</name>
</gene>
<feature type="compositionally biased region" description="Gly residues" evidence="1">
    <location>
        <begin position="24"/>
        <end position="34"/>
    </location>
</feature>
<sequence>AGIRSVSLQASLALGGARQRRAGAGAGGRGGGAMGSRRAVGRGWGLGGRAGAGGDGEDDGPVWTPGPTSRSYLLSVRPETSLSSNRLSHPSSGR</sequence>
<name>A0AAW0H8Q6_MYOGA</name>
<accession>A0AAW0H8Q6</accession>
<reference evidence="2 3" key="1">
    <citation type="journal article" date="2023" name="bioRxiv">
        <title>Conserved and derived expression patterns and positive selection on dental genes reveal complex evolutionary context of ever-growing rodent molars.</title>
        <authorList>
            <person name="Calamari Z.T."/>
            <person name="Song A."/>
            <person name="Cohen E."/>
            <person name="Akter M."/>
            <person name="Roy R.D."/>
            <person name="Hallikas O."/>
            <person name="Christensen M.M."/>
            <person name="Li P."/>
            <person name="Marangoni P."/>
            <person name="Jernvall J."/>
            <person name="Klein O.D."/>
        </authorList>
    </citation>
    <scope>NUCLEOTIDE SEQUENCE [LARGE SCALE GENOMIC DNA]</scope>
    <source>
        <strain evidence="2">V071</strain>
    </source>
</reference>
<feature type="region of interest" description="Disordered" evidence="1">
    <location>
        <begin position="16"/>
        <end position="94"/>
    </location>
</feature>
<proteinExistence type="predicted"/>
<protein>
    <submittedName>
        <fullName evidence="2">Uncharacterized protein</fullName>
    </submittedName>
</protein>
<dbReference type="Proteomes" id="UP001488838">
    <property type="component" value="Unassembled WGS sequence"/>
</dbReference>
<keyword evidence="3" id="KW-1185">Reference proteome</keyword>
<evidence type="ECO:0000256" key="1">
    <source>
        <dbReference type="SAM" id="MobiDB-lite"/>
    </source>
</evidence>
<feature type="non-terminal residue" evidence="2">
    <location>
        <position position="1"/>
    </location>
</feature>